<protein>
    <submittedName>
        <fullName evidence="2">Uncharacterized protein</fullName>
    </submittedName>
</protein>
<organism evidence="2 3">
    <name type="scientific">Ensete ventricosum</name>
    <name type="common">Abyssinian banana</name>
    <name type="synonym">Musa ensete</name>
    <dbReference type="NCBI Taxonomy" id="4639"/>
    <lineage>
        <taxon>Eukaryota</taxon>
        <taxon>Viridiplantae</taxon>
        <taxon>Streptophyta</taxon>
        <taxon>Embryophyta</taxon>
        <taxon>Tracheophyta</taxon>
        <taxon>Spermatophyta</taxon>
        <taxon>Magnoliopsida</taxon>
        <taxon>Liliopsida</taxon>
        <taxon>Zingiberales</taxon>
        <taxon>Musaceae</taxon>
        <taxon>Ensete</taxon>
    </lineage>
</organism>
<comment type="caution">
    <text evidence="2">The sequence shown here is derived from an EMBL/GenBank/DDBJ whole genome shotgun (WGS) entry which is preliminary data.</text>
</comment>
<proteinExistence type="predicted"/>
<reference evidence="2 3" key="1">
    <citation type="journal article" date="2014" name="Agronomy (Basel)">
        <title>A Draft Genome Sequence for Ensete ventricosum, the Drought-Tolerant Tree Against Hunger.</title>
        <authorList>
            <person name="Harrison J."/>
            <person name="Moore K.A."/>
            <person name="Paszkiewicz K."/>
            <person name="Jones T."/>
            <person name="Grant M."/>
            <person name="Ambacheew D."/>
            <person name="Muzemil S."/>
            <person name="Studholme D.J."/>
        </authorList>
    </citation>
    <scope>NUCLEOTIDE SEQUENCE [LARGE SCALE GENOMIC DNA]</scope>
</reference>
<feature type="region of interest" description="Disordered" evidence="1">
    <location>
        <begin position="1"/>
        <end position="31"/>
    </location>
</feature>
<dbReference type="EMBL" id="AMZH03007991">
    <property type="protein sequence ID" value="RRT59958.1"/>
    <property type="molecule type" value="Genomic_DNA"/>
</dbReference>
<dbReference type="AlphaFoldDB" id="A0A426Z7K1"/>
<evidence type="ECO:0000313" key="3">
    <source>
        <dbReference type="Proteomes" id="UP000287651"/>
    </source>
</evidence>
<dbReference type="Proteomes" id="UP000287651">
    <property type="component" value="Unassembled WGS sequence"/>
</dbReference>
<evidence type="ECO:0000313" key="2">
    <source>
        <dbReference type="EMBL" id="RRT59958.1"/>
    </source>
</evidence>
<sequence>MANHFDRIDPQVNSSRRAAPTRVLPAGIDHPMGAGGRVDDVGIEQLAVGPATRERDSVTSLGFYFGQKILLLLLERKGVQF</sequence>
<gene>
    <name evidence="2" type="ORF">B296_00028557</name>
</gene>
<accession>A0A426Z7K1</accession>
<evidence type="ECO:0000256" key="1">
    <source>
        <dbReference type="SAM" id="MobiDB-lite"/>
    </source>
</evidence>
<name>A0A426Z7K1_ENSVE</name>